<comment type="caution">
    <text evidence="2">The sequence shown here is derived from an EMBL/GenBank/DDBJ whole genome shotgun (WGS) entry which is preliminary data.</text>
</comment>
<keyword evidence="1" id="KW-1133">Transmembrane helix</keyword>
<keyword evidence="1" id="KW-0472">Membrane</keyword>
<proteinExistence type="predicted"/>
<dbReference type="AlphaFoldDB" id="A0A8J6P8S0"/>
<sequence>MKLISAIMSWFKKPELKIQHAIVIASIVLVLGFIIGVMLSPQEVWVALTAIGTIGVVAYAVYREEYLTFRRRPVLEIDLFEPTSPHIVEIPEINLETKAKSTGYYVTLKLTNSGKSIAEKVQVLITAKGQDFYEDGWKTQDNWFPVSVRWTLDEWTQIAEGKPTEEKDLVPEKPYLFHALGISSNQSSLFYLYPVIIPRHQSDTYPPGKYCFEITAIALGAKTVKKYVHVDWKSPELDTEATIPERMIVSLEDYPAW</sequence>
<keyword evidence="1" id="KW-0812">Transmembrane</keyword>
<protein>
    <recommendedName>
        <fullName evidence="4">DUF1616 domain-containing protein</fullName>
    </recommendedName>
</protein>
<name>A0A8J6P8S0_9BACT</name>
<gene>
    <name evidence="2" type="ORF">H8D96_18875</name>
</gene>
<dbReference type="Proteomes" id="UP000605201">
    <property type="component" value="Unassembled WGS sequence"/>
</dbReference>
<evidence type="ECO:0008006" key="4">
    <source>
        <dbReference type="Google" id="ProtNLM"/>
    </source>
</evidence>
<feature type="transmembrane region" description="Helical" evidence="1">
    <location>
        <begin position="21"/>
        <end position="39"/>
    </location>
</feature>
<feature type="transmembrane region" description="Helical" evidence="1">
    <location>
        <begin position="45"/>
        <end position="62"/>
    </location>
</feature>
<reference evidence="2 3" key="1">
    <citation type="submission" date="2020-08" db="EMBL/GenBank/DDBJ databases">
        <title>Bridging the membrane lipid divide: bacteria of the FCB group superphylum have the potential to synthesize archaeal ether lipids.</title>
        <authorList>
            <person name="Villanueva L."/>
            <person name="Von Meijenfeldt F.A.B."/>
            <person name="Westbye A.B."/>
            <person name="Yadav S."/>
            <person name="Hopmans E.C."/>
            <person name="Dutilh B.E."/>
            <person name="Sinninghe Damste J.S."/>
        </authorList>
    </citation>
    <scope>NUCLEOTIDE SEQUENCE [LARGE SCALE GENOMIC DNA]</scope>
    <source>
        <strain evidence="2">NIOZ-UU17</strain>
    </source>
</reference>
<evidence type="ECO:0000313" key="2">
    <source>
        <dbReference type="EMBL" id="MBC8433980.1"/>
    </source>
</evidence>
<accession>A0A8J6P8S0</accession>
<evidence type="ECO:0000313" key="3">
    <source>
        <dbReference type="Proteomes" id="UP000605201"/>
    </source>
</evidence>
<organism evidence="2 3">
    <name type="scientific">Candidatus Desulfatibia vada</name>
    <dbReference type="NCBI Taxonomy" id="2841696"/>
    <lineage>
        <taxon>Bacteria</taxon>
        <taxon>Pseudomonadati</taxon>
        <taxon>Thermodesulfobacteriota</taxon>
        <taxon>Desulfobacteria</taxon>
        <taxon>Desulfobacterales</taxon>
        <taxon>Desulfobacterales incertae sedis</taxon>
        <taxon>Candidatus Desulfatibia</taxon>
    </lineage>
</organism>
<dbReference type="EMBL" id="JACNIG010000365">
    <property type="protein sequence ID" value="MBC8433980.1"/>
    <property type="molecule type" value="Genomic_DNA"/>
</dbReference>
<evidence type="ECO:0000256" key="1">
    <source>
        <dbReference type="SAM" id="Phobius"/>
    </source>
</evidence>